<dbReference type="NCBIfam" id="NF003759">
    <property type="entry name" value="PRK05352.1-2"/>
    <property type="match status" value="1"/>
</dbReference>
<evidence type="ECO:0000256" key="8">
    <source>
        <dbReference type="HAMAP-Rule" id="MF_00425"/>
    </source>
</evidence>
<proteinExistence type="inferred from homology"/>
<keyword evidence="2 8" id="KW-1278">Translocase</keyword>
<protein>
    <recommendedName>
        <fullName evidence="8">Na(+)-translocating NADH-quinone reductase subunit A</fullName>
        <shortName evidence="8">Na(+)-NQR subunit A</shortName>
        <shortName evidence="8">Na(+)-translocating NQR subunit A</shortName>
        <ecNumber evidence="8">7.2.1.1</ecNumber>
    </recommendedName>
    <alternativeName>
        <fullName evidence="8">NQR complex subunit A</fullName>
    </alternativeName>
    <alternativeName>
        <fullName evidence="8">NQR-1 subunit A</fullName>
    </alternativeName>
</protein>
<evidence type="ECO:0000259" key="10">
    <source>
        <dbReference type="Pfam" id="PF11973"/>
    </source>
</evidence>
<dbReference type="PANTHER" id="PTHR37839">
    <property type="entry name" value="NA(+)-TRANSLOCATING NADH-QUINONE REDUCTASE SUBUNIT A"/>
    <property type="match status" value="1"/>
</dbReference>
<evidence type="ECO:0000259" key="9">
    <source>
        <dbReference type="Pfam" id="PF05896"/>
    </source>
</evidence>
<dbReference type="InterPro" id="IPR056148">
    <property type="entry name" value="NQRA_2nd"/>
</dbReference>
<dbReference type="Pfam" id="PF11973">
    <property type="entry name" value="NQRA_SLBB"/>
    <property type="match status" value="1"/>
</dbReference>
<keyword evidence="1 8" id="KW-0813">Transport</keyword>
<accession>A0ABQ4P0K8</accession>
<comment type="caution">
    <text evidence="12">The sequence shown here is derived from an EMBL/GenBank/DDBJ whole genome shotgun (WGS) entry which is preliminary data.</text>
</comment>
<gene>
    <name evidence="12" type="primary">nqrA_1</name>
    <name evidence="8" type="synonym">nqrA</name>
    <name evidence="12" type="ORF">TUM3794_18940</name>
</gene>
<dbReference type="PANTHER" id="PTHR37839:SF1">
    <property type="entry name" value="NA(+)-TRANSLOCATING NADH-QUINONE REDUCTASE SUBUNIT A"/>
    <property type="match status" value="1"/>
</dbReference>
<name>A0ABQ4P0K8_SHECO</name>
<sequence>MFVMADFSDKIKTIKKGLDVPIAGEPRQVIDIAPSPAKVALLGEEYVGLKPTLLVEVGDKVVKGQTLFEDKKTPGVQFTAPASGEIVEINRGERRVLQSVVIAVAGDEQILFDAYNDFTQLNRESVQENLVNSGLWTALRTRPFSRVPELNTQPAAIFVNAMDSNPLAADPRVIIAEQPDAFAAGLQVLSHLTEGKIHLCHDAGDALPGSDITQVKSHRFAGVHPAGLVGTHIHFIQPASLERPVWHLNYQDVIAYGKLFQTGELYTDRVVALGGPTTVNPRLLRTQLGAQLSGIVEGEVKPGDNRVVSGSILAGHTATGPHDYLGRFHQQISVLEEDSQHQFLSWVRGGSNKFSITRAVTSRFRGTKRLFNLTTHAGGSVRAMIAFGQLDRVMPLDILPMLLMRDLVVRDTDEAQLLGALELDEEDLALCTFVSPGKYDYGQELRICLDIIEREG</sequence>
<keyword evidence="7 8" id="KW-0739">Sodium transport</keyword>
<organism evidence="12 13">
    <name type="scientific">Shewanella colwelliana</name>
    <name type="common">Alteromonas colwelliana</name>
    <dbReference type="NCBI Taxonomy" id="23"/>
    <lineage>
        <taxon>Bacteria</taxon>
        <taxon>Pseudomonadati</taxon>
        <taxon>Pseudomonadota</taxon>
        <taxon>Gammaproteobacteria</taxon>
        <taxon>Alteromonadales</taxon>
        <taxon>Shewanellaceae</taxon>
        <taxon>Shewanella</taxon>
    </lineage>
</organism>
<dbReference type="InterPro" id="IPR022615">
    <property type="entry name" value="NqrA_C_domain"/>
</dbReference>
<keyword evidence="13" id="KW-1185">Reference proteome</keyword>
<dbReference type="InterPro" id="IPR008703">
    <property type="entry name" value="NqrA"/>
</dbReference>
<comment type="subunit">
    <text evidence="8">Composed of six subunits; NqrA, NqrB, NqrC, NqrD, NqrE and NqrF.</text>
</comment>
<evidence type="ECO:0000313" key="12">
    <source>
        <dbReference type="EMBL" id="GIU40616.1"/>
    </source>
</evidence>
<keyword evidence="4 8" id="KW-0915">Sodium</keyword>
<evidence type="ECO:0000259" key="11">
    <source>
        <dbReference type="Pfam" id="PF24836"/>
    </source>
</evidence>
<dbReference type="EC" id="7.2.1.1" evidence="8"/>
<evidence type="ECO:0000256" key="3">
    <source>
        <dbReference type="ARBA" id="ARBA00023027"/>
    </source>
</evidence>
<feature type="domain" description="NqrA second alpha/beta" evidence="11">
    <location>
        <begin position="121"/>
        <end position="265"/>
    </location>
</feature>
<evidence type="ECO:0000256" key="6">
    <source>
        <dbReference type="ARBA" id="ARBA00023075"/>
    </source>
</evidence>
<feature type="domain" description="Na(+)-translocating NADH-quinone reductase subunit A C-terminal" evidence="10">
    <location>
        <begin position="270"/>
        <end position="319"/>
    </location>
</feature>
<evidence type="ECO:0000256" key="7">
    <source>
        <dbReference type="ARBA" id="ARBA00023201"/>
    </source>
</evidence>
<evidence type="ECO:0000256" key="5">
    <source>
        <dbReference type="ARBA" id="ARBA00023065"/>
    </source>
</evidence>
<dbReference type="HAMAP" id="MF_00425">
    <property type="entry name" value="NqrA"/>
    <property type="match status" value="1"/>
</dbReference>
<dbReference type="EMBL" id="BPEU01000012">
    <property type="protein sequence ID" value="GIU40616.1"/>
    <property type="molecule type" value="Genomic_DNA"/>
</dbReference>
<evidence type="ECO:0000256" key="4">
    <source>
        <dbReference type="ARBA" id="ARBA00023053"/>
    </source>
</evidence>
<dbReference type="NCBIfam" id="TIGR01936">
    <property type="entry name" value="nqrA"/>
    <property type="match status" value="1"/>
</dbReference>
<evidence type="ECO:0000256" key="1">
    <source>
        <dbReference type="ARBA" id="ARBA00022448"/>
    </source>
</evidence>
<comment type="function">
    <text evidence="8">NQR complex catalyzes the reduction of ubiquinone-1 to ubiquinol by two successive reactions, coupled with the transport of Na(+) ions from the cytoplasm to the periplasm. NqrA to NqrE are probably involved in the second step, the conversion of ubisemiquinone to ubiquinol.</text>
</comment>
<keyword evidence="5 8" id="KW-0406">Ion transport</keyword>
<dbReference type="InterPro" id="IPR056147">
    <property type="entry name" value="NQRA_N"/>
</dbReference>
<comment type="similarity">
    <text evidence="8">Belongs to the NqrA family.</text>
</comment>
<keyword evidence="6 8" id="KW-0830">Ubiquinone</keyword>
<evidence type="ECO:0000313" key="13">
    <source>
        <dbReference type="Proteomes" id="UP000773469"/>
    </source>
</evidence>
<dbReference type="Pfam" id="PF24836">
    <property type="entry name" value="NQRA_2nd"/>
    <property type="match status" value="1"/>
</dbReference>
<feature type="domain" description="NqrA N-terminal barrel-sandwich hybrid" evidence="9">
    <location>
        <begin position="13"/>
        <end position="104"/>
    </location>
</feature>
<comment type="catalytic activity">
    <reaction evidence="8">
        <text>a ubiquinone + n Na(+)(in) + NADH + H(+) = a ubiquinol + n Na(+)(out) + NAD(+)</text>
        <dbReference type="Rhea" id="RHEA:47748"/>
        <dbReference type="Rhea" id="RHEA-COMP:9565"/>
        <dbReference type="Rhea" id="RHEA-COMP:9566"/>
        <dbReference type="ChEBI" id="CHEBI:15378"/>
        <dbReference type="ChEBI" id="CHEBI:16389"/>
        <dbReference type="ChEBI" id="CHEBI:17976"/>
        <dbReference type="ChEBI" id="CHEBI:29101"/>
        <dbReference type="ChEBI" id="CHEBI:57540"/>
        <dbReference type="ChEBI" id="CHEBI:57945"/>
        <dbReference type="EC" id="7.2.1.1"/>
    </reaction>
</comment>
<dbReference type="Pfam" id="PF05896">
    <property type="entry name" value="NQRA_N"/>
    <property type="match status" value="1"/>
</dbReference>
<dbReference type="Proteomes" id="UP000773469">
    <property type="component" value="Unassembled WGS sequence"/>
</dbReference>
<keyword evidence="3 8" id="KW-0520">NAD</keyword>
<reference evidence="12 13" key="1">
    <citation type="submission" date="2021-05" db="EMBL/GenBank/DDBJ databases">
        <title>Molecular characterization for Shewanella algae harboring chromosomal blaOXA-55-like strains isolated from clinical and environment sample.</title>
        <authorList>
            <person name="Ohama Y."/>
            <person name="Aoki K."/>
            <person name="Harada S."/>
            <person name="Moriya K."/>
            <person name="Ishii Y."/>
            <person name="Tateda K."/>
        </authorList>
    </citation>
    <scope>NUCLEOTIDE SEQUENCE [LARGE SCALE GENOMIC DNA]</scope>
    <source>
        <strain evidence="12 13">MBTL60-118</strain>
    </source>
</reference>
<evidence type="ECO:0000256" key="2">
    <source>
        <dbReference type="ARBA" id="ARBA00022967"/>
    </source>
</evidence>